<dbReference type="AlphaFoldDB" id="A0A0F8Y1U3"/>
<organism evidence="1">
    <name type="scientific">marine sediment metagenome</name>
    <dbReference type="NCBI Taxonomy" id="412755"/>
    <lineage>
        <taxon>unclassified sequences</taxon>
        <taxon>metagenomes</taxon>
        <taxon>ecological metagenomes</taxon>
    </lineage>
</organism>
<proteinExistence type="predicted"/>
<name>A0A0F8Y1U3_9ZZZZ</name>
<sequence length="60" mass="6620">MTVIRMAERSSANAAPFYAGFWALRASWGREPDHVAAFKRLAANLLEDERAGAINGLAHY</sequence>
<evidence type="ECO:0000313" key="1">
    <source>
        <dbReference type="EMBL" id="KKK75337.1"/>
    </source>
</evidence>
<dbReference type="EMBL" id="LAZR01055914">
    <property type="protein sequence ID" value="KKK75337.1"/>
    <property type="molecule type" value="Genomic_DNA"/>
</dbReference>
<accession>A0A0F8Y1U3</accession>
<reference evidence="1" key="1">
    <citation type="journal article" date="2015" name="Nature">
        <title>Complex archaea that bridge the gap between prokaryotes and eukaryotes.</title>
        <authorList>
            <person name="Spang A."/>
            <person name="Saw J.H."/>
            <person name="Jorgensen S.L."/>
            <person name="Zaremba-Niedzwiedzka K."/>
            <person name="Martijn J."/>
            <person name="Lind A.E."/>
            <person name="van Eijk R."/>
            <person name="Schleper C."/>
            <person name="Guy L."/>
            <person name="Ettema T.J."/>
        </authorList>
    </citation>
    <scope>NUCLEOTIDE SEQUENCE</scope>
</reference>
<feature type="non-terminal residue" evidence="1">
    <location>
        <position position="60"/>
    </location>
</feature>
<gene>
    <name evidence="1" type="ORF">LCGC14_2874740</name>
</gene>
<comment type="caution">
    <text evidence="1">The sequence shown here is derived from an EMBL/GenBank/DDBJ whole genome shotgun (WGS) entry which is preliminary data.</text>
</comment>
<protein>
    <submittedName>
        <fullName evidence="1">Uncharacterized protein</fullName>
    </submittedName>
</protein>